<keyword evidence="4" id="KW-1185">Reference proteome</keyword>
<proteinExistence type="predicted"/>
<gene>
    <name evidence="3" type="ORF">ACFFHU_01100</name>
</gene>
<dbReference type="Pfam" id="PF01883">
    <property type="entry name" value="FeS_assembly_P"/>
    <property type="match status" value="1"/>
</dbReference>
<evidence type="ECO:0000313" key="3">
    <source>
        <dbReference type="EMBL" id="MFC0562777.1"/>
    </source>
</evidence>
<dbReference type="SUPFAM" id="SSF117916">
    <property type="entry name" value="Fe-S cluster assembly (FSCA) domain-like"/>
    <property type="match status" value="1"/>
</dbReference>
<name>A0ABV6NR98_9ACTN</name>
<dbReference type="Gene3D" id="3.30.300.130">
    <property type="entry name" value="Fe-S cluster assembly (FSCA)"/>
    <property type="match status" value="1"/>
</dbReference>
<dbReference type="RefSeq" id="WP_377334708.1">
    <property type="nucleotide sequence ID" value="NZ_JBHLUE010000001.1"/>
</dbReference>
<dbReference type="InterPro" id="IPR052339">
    <property type="entry name" value="Fe-S_Maturation_MIP18"/>
</dbReference>
<reference evidence="3 4" key="1">
    <citation type="submission" date="2024-09" db="EMBL/GenBank/DDBJ databases">
        <authorList>
            <person name="Sun Q."/>
            <person name="Mori K."/>
        </authorList>
    </citation>
    <scope>NUCLEOTIDE SEQUENCE [LARGE SCALE GENOMIC DNA]</scope>
    <source>
        <strain evidence="3 4">TBRC 2205</strain>
    </source>
</reference>
<accession>A0ABV6NR98</accession>
<dbReference type="PANTHER" id="PTHR42831:SF1">
    <property type="entry name" value="FE-S PROTEIN MATURATION AUXILIARY FACTOR YITW"/>
    <property type="match status" value="1"/>
</dbReference>
<dbReference type="PANTHER" id="PTHR42831">
    <property type="entry name" value="FE-S PROTEIN MATURATION AUXILIARY FACTOR YITW"/>
    <property type="match status" value="1"/>
</dbReference>
<protein>
    <submittedName>
        <fullName evidence="3">Metal-sulfur cluster assembly factor</fullName>
    </submittedName>
</protein>
<sequence length="145" mass="15136">MTAEDPPAAGPLPGSLGADSSSAQLSAEERVRVALRTVVDPCLYAAGHDLSIVDLGLVRGVDVSDGVATVRLTFTEPGCQFTHHVVLGVTAAAAAVDGVRSVRVVPEWLPVWSPRELSPVARAAFAEARRGYGGFPLLRIGPRRG</sequence>
<feature type="region of interest" description="Disordered" evidence="1">
    <location>
        <begin position="1"/>
        <end position="21"/>
    </location>
</feature>
<evidence type="ECO:0000256" key="1">
    <source>
        <dbReference type="SAM" id="MobiDB-lite"/>
    </source>
</evidence>
<organism evidence="3 4">
    <name type="scientific">Plantactinospora siamensis</name>
    <dbReference type="NCBI Taxonomy" id="555372"/>
    <lineage>
        <taxon>Bacteria</taxon>
        <taxon>Bacillati</taxon>
        <taxon>Actinomycetota</taxon>
        <taxon>Actinomycetes</taxon>
        <taxon>Micromonosporales</taxon>
        <taxon>Micromonosporaceae</taxon>
        <taxon>Plantactinospora</taxon>
    </lineage>
</organism>
<evidence type="ECO:0000313" key="4">
    <source>
        <dbReference type="Proteomes" id="UP001589894"/>
    </source>
</evidence>
<dbReference type="InterPro" id="IPR002744">
    <property type="entry name" value="MIP18-like"/>
</dbReference>
<dbReference type="Proteomes" id="UP001589894">
    <property type="component" value="Unassembled WGS sequence"/>
</dbReference>
<feature type="domain" description="MIP18 family-like" evidence="2">
    <location>
        <begin position="28"/>
        <end position="104"/>
    </location>
</feature>
<comment type="caution">
    <text evidence="3">The sequence shown here is derived from an EMBL/GenBank/DDBJ whole genome shotgun (WGS) entry which is preliminary data.</text>
</comment>
<dbReference type="InterPro" id="IPR034904">
    <property type="entry name" value="FSCA_dom_sf"/>
</dbReference>
<dbReference type="EMBL" id="JBHLUE010000001">
    <property type="protein sequence ID" value="MFC0562777.1"/>
    <property type="molecule type" value="Genomic_DNA"/>
</dbReference>
<evidence type="ECO:0000259" key="2">
    <source>
        <dbReference type="Pfam" id="PF01883"/>
    </source>
</evidence>